<dbReference type="OrthoDB" id="39034at2"/>
<feature type="domain" description="Fibronectin type-III" evidence="3">
    <location>
        <begin position="823"/>
        <end position="911"/>
    </location>
</feature>
<dbReference type="Pfam" id="PF00041">
    <property type="entry name" value="fn3"/>
    <property type="match status" value="3"/>
</dbReference>
<dbReference type="Pfam" id="PF17803">
    <property type="entry name" value="Cadherin_4"/>
    <property type="match status" value="1"/>
</dbReference>
<gene>
    <name evidence="4" type="ORF">IX53_04350</name>
</gene>
<evidence type="ECO:0000256" key="1">
    <source>
        <dbReference type="ARBA" id="ARBA00022737"/>
    </source>
</evidence>
<name>A0A0G2ZEB7_9BACT</name>
<dbReference type="SUPFAM" id="SSF49265">
    <property type="entry name" value="Fibronectin type III"/>
    <property type="match status" value="4"/>
</dbReference>
<dbReference type="Pfam" id="PF17963">
    <property type="entry name" value="Big_9"/>
    <property type="match status" value="1"/>
</dbReference>
<dbReference type="RefSeq" id="WP_047754302.1">
    <property type="nucleotide sequence ID" value="NZ_CP011232.1"/>
</dbReference>
<dbReference type="GO" id="GO:0016020">
    <property type="term" value="C:membrane"/>
    <property type="evidence" value="ECO:0007669"/>
    <property type="project" value="InterPro"/>
</dbReference>
<evidence type="ECO:0000259" key="2">
    <source>
        <dbReference type="PROSITE" id="PS50268"/>
    </source>
</evidence>
<dbReference type="CDD" id="cd00063">
    <property type="entry name" value="FN3"/>
    <property type="match status" value="4"/>
</dbReference>
<dbReference type="InterPro" id="IPR006644">
    <property type="entry name" value="Cadg"/>
</dbReference>
<feature type="domain" description="Fibronectin type-III" evidence="3">
    <location>
        <begin position="535"/>
        <end position="635"/>
    </location>
</feature>
<keyword evidence="5" id="KW-1185">Reference proteome</keyword>
<dbReference type="GO" id="GO:0007156">
    <property type="term" value="P:homophilic cell adhesion via plasma membrane adhesion molecules"/>
    <property type="evidence" value="ECO:0007669"/>
    <property type="project" value="InterPro"/>
</dbReference>
<organism evidence="4 5">
    <name type="scientific">Kosmotoga pacifica</name>
    <dbReference type="NCBI Taxonomy" id="1330330"/>
    <lineage>
        <taxon>Bacteria</taxon>
        <taxon>Thermotogati</taxon>
        <taxon>Thermotogota</taxon>
        <taxon>Thermotogae</taxon>
        <taxon>Kosmotogales</taxon>
        <taxon>Kosmotogaceae</taxon>
        <taxon>Kosmotoga</taxon>
    </lineage>
</organism>
<dbReference type="InterPro" id="IPR036116">
    <property type="entry name" value="FN3_sf"/>
</dbReference>
<protein>
    <recommendedName>
        <fullName evidence="6">Fibronectin</fullName>
    </recommendedName>
</protein>
<keyword evidence="1" id="KW-0677">Repeat</keyword>
<dbReference type="GO" id="GO:0005509">
    <property type="term" value="F:calcium ion binding"/>
    <property type="evidence" value="ECO:0007669"/>
    <property type="project" value="InterPro"/>
</dbReference>
<feature type="domain" description="Cadherin" evidence="2">
    <location>
        <begin position="1294"/>
        <end position="1374"/>
    </location>
</feature>
<dbReference type="InterPro" id="IPR013783">
    <property type="entry name" value="Ig-like_fold"/>
</dbReference>
<dbReference type="SUPFAM" id="SSF49313">
    <property type="entry name" value="Cadherin-like"/>
    <property type="match status" value="2"/>
</dbReference>
<dbReference type="PROSITE" id="PS50853">
    <property type="entry name" value="FN3"/>
    <property type="match status" value="5"/>
</dbReference>
<dbReference type="InterPro" id="IPR003961">
    <property type="entry name" value="FN3_dom"/>
</dbReference>
<dbReference type="PROSITE" id="PS50268">
    <property type="entry name" value="CADHERIN_2"/>
    <property type="match status" value="1"/>
</dbReference>
<dbReference type="SMART" id="SM00060">
    <property type="entry name" value="FN3"/>
    <property type="match status" value="6"/>
</dbReference>
<dbReference type="Proteomes" id="UP000035159">
    <property type="component" value="Chromosome"/>
</dbReference>
<dbReference type="SMART" id="SM00736">
    <property type="entry name" value="CADG"/>
    <property type="match status" value="2"/>
</dbReference>
<sequence>MSNKRFYLLVLLLLIILVFLVSCIPNSVKITPPKNLKLYLETNKNVLLWEMPDNGRVAYYKVYKDDIKIGETVETYFEDYGLLSERDDVLYKVVAVDKKGDESSPAQISSSDSNVWVHIGGNVLDINDITKKIPGATIQFADKLYLSDGSGAFSFYVKKSADLIKISVNHSSYEKTEFQIKANEPNDNIKLTLKKIDVTEKIVKEEGKTFEDPNGEIVVGLLPDSLTEDGSIRISGVDSDYGIRNGKVFEIGINPVTNKIVKPLVVTIKLAKNEKGVALLCNSNLIQNNIPSFREAVTELTDEGLLTFQLKRYQDGIWSTVKKSSFDPDLITVTGEIDESGIYAAIPDIDIPISLKQSSEESPVFAAVKVIDSIIANVSLNMDVFSREIIDNYFGGILIGNYVFEVYESSNIVTRKIVQKVYVAPEGIDPKFSENFRDVEVRLDSSPSAPGNTGYEFFINADTCELIDENVFNSLNSDADIDNFFSEVNGYHILDFLEEGKTYTLKLIVEISTPFGKIERKFDLGNFSVSQTVSPPDMPEILNLTTGTDYIYIDWTEEPSSNFEKYRVYINKSGVFDENDFVLEINEPETSEATIDDFIFPDLRDNTEYKVMVVTYNDQGLSSKSLISSVKTLNAPPQASVLFLSSIDNPVTSRSVCLSWEESEAEDFAKYVITYGGSSTEITSRAVTSYTIQNLDPDTEYSFRLLTFDTGGAYAESNVLTVKTKEHFPPVAPKIKLAEIEKNYEGNYNITLYWSDISTTNDGYKVYRNGEEIASNLGANSYKYVDENLVTTPGKKISYAVVAFDHLGYGSSDATDVIIPVDKPSPPTNVTFEPQIDSIKLLWLPSLYAKGYKVYMSMDSINWTLKSQTINTSLRIEGLLPGNSYLFKISAFNDAGESELSETIVATTLELPELAAPSNLISEEIAFDHVELSWNTVEGAQAYKIYRDSVETPIMINYGNSSIKFTDTSVKAETQYTYYISAYNEDYGESDLVSITVTTPAPPVPATPTGLKAIYNSNFEGIEIEWESSGDIDGYEIEKKYEDSYCFIRVDKETTYYLDINVLGNHTYLYRIRSFNSFGTSGWSDYVSVFTPNLPPSSPEILYPAMGTEVLKDDLYLQWSNSVDPDRDDVEYVLYLGRSPDNLYEIVSGTETSFVPVGLSTGIYYWKVIARDSHDGISASKISSFSVKGIGPVWKLIPVQSLDEGEKLEISLTEYVSDPDGFITSIEKVDGIGDVLDGIFTYSPDYLSAGSYIVKLKAIDNDGMETFTNLSVIVKNVNRKPIVDDIHDQHISEGSLLELEISAVDPDIDDTLLFTLTGPGTITKLNGNTVQYSWTPDYESAGEHEVIIAVSDGEYTVTDSFTITVENTNRPPILQIPDKHTSEGSTLVFDLSEYASDPDGDALSFRKVSGDGELSGSVFTYTAGYEDEGDHEVVVAVSDGATEVTDTFVIHVSGSNRAPIIDIPDQEIPENSTLVLNLLEYATDPDGDSITFEKIEGPGQVTDNEYTYTTDYESAGQYTVKITVTIPFISPTPETFLTETSSPSGSFI</sequence>
<feature type="domain" description="Fibronectin type-III" evidence="3">
    <location>
        <begin position="636"/>
        <end position="727"/>
    </location>
</feature>
<proteinExistence type="predicted"/>
<dbReference type="InterPro" id="IPR040853">
    <property type="entry name" value="RapA2_cadherin-like"/>
</dbReference>
<dbReference type="PROSITE" id="PS51257">
    <property type="entry name" value="PROKAR_LIPOPROTEIN"/>
    <property type="match status" value="1"/>
</dbReference>
<dbReference type="InterPro" id="IPR050991">
    <property type="entry name" value="ECM_Regulatory_Proteins"/>
</dbReference>
<reference evidence="4 5" key="1">
    <citation type="submission" date="2015-04" db="EMBL/GenBank/DDBJ databases">
        <title>Complete Genome Sequence of Kosmotoga pacifica SLHLJ1.</title>
        <authorList>
            <person name="Jiang L.J."/>
            <person name="Shao Z.Z."/>
            <person name="Jebbar M."/>
        </authorList>
    </citation>
    <scope>NUCLEOTIDE SEQUENCE [LARGE SCALE GENOMIC DNA]</scope>
    <source>
        <strain evidence="4 5">SLHLJ1</strain>
    </source>
</reference>
<evidence type="ECO:0000313" key="5">
    <source>
        <dbReference type="Proteomes" id="UP000035159"/>
    </source>
</evidence>
<evidence type="ECO:0000259" key="3">
    <source>
        <dbReference type="PROSITE" id="PS50853"/>
    </source>
</evidence>
<dbReference type="EMBL" id="CP011232">
    <property type="protein sequence ID" value="AKI97168.1"/>
    <property type="molecule type" value="Genomic_DNA"/>
</dbReference>
<dbReference type="InterPro" id="IPR002126">
    <property type="entry name" value="Cadherin-like_dom"/>
</dbReference>
<feature type="domain" description="Fibronectin type-III" evidence="3">
    <location>
        <begin position="1007"/>
        <end position="1097"/>
    </location>
</feature>
<evidence type="ECO:0008006" key="6">
    <source>
        <dbReference type="Google" id="ProtNLM"/>
    </source>
</evidence>
<dbReference type="KEGG" id="kpf:IX53_04350"/>
<dbReference type="PANTHER" id="PTHR46708:SF2">
    <property type="entry name" value="FIBRONECTIN TYPE-III DOMAIN-CONTAINING PROTEIN"/>
    <property type="match status" value="1"/>
</dbReference>
<accession>A0A0G2ZEB7</accession>
<feature type="domain" description="Fibronectin type-III" evidence="3">
    <location>
        <begin position="916"/>
        <end position="1002"/>
    </location>
</feature>
<dbReference type="InterPro" id="IPR015919">
    <property type="entry name" value="Cadherin-like_sf"/>
</dbReference>
<dbReference type="PANTHER" id="PTHR46708">
    <property type="entry name" value="TENASCIN"/>
    <property type="match status" value="1"/>
</dbReference>
<dbReference type="PATRIC" id="fig|1330330.3.peg.871"/>
<dbReference type="Gene3D" id="2.60.40.10">
    <property type="entry name" value="Immunoglobulins"/>
    <property type="match status" value="10"/>
</dbReference>
<evidence type="ECO:0000313" key="4">
    <source>
        <dbReference type="EMBL" id="AKI97168.1"/>
    </source>
</evidence>